<sequence length="221" mass="24446">MNSTADTNIIDSTRNIKSFICSLGIDIVGIAGLSALGNIPVGLNINFSDLLKKYPFAIVIGAQYGKISKRASGDETAIYLEKIAYDIMGYLEKKHYQYLVIHPEDEYDPDNRMGLLSLKILAKQASIGWQGRSLLIVSPVYGPIHRLIAILTNMSLNPDEPIQNKCGDCVACIDKCPKKSLTFCQFDDHPNSREEILDVQTCLGDNGCMVCILKCPYLKKP</sequence>
<gene>
    <name evidence="2" type="ORF">LCGC14_1702040</name>
</gene>
<accession>A0A0F9KHP5</accession>
<comment type="caution">
    <text evidence="2">The sequence shown here is derived from an EMBL/GenBank/DDBJ whole genome shotgun (WGS) entry which is preliminary data.</text>
</comment>
<proteinExistence type="predicted"/>
<dbReference type="PANTHER" id="PTHR42827">
    <property type="entry name" value="IRON-SULFUR CLUSTER-BINDING PROTEIN-RELATED"/>
    <property type="match status" value="1"/>
</dbReference>
<feature type="domain" description="4Fe-4S ferredoxin-type" evidence="1">
    <location>
        <begin position="157"/>
        <end position="186"/>
    </location>
</feature>
<dbReference type="PROSITE" id="PS51379">
    <property type="entry name" value="4FE4S_FER_2"/>
    <property type="match status" value="1"/>
</dbReference>
<dbReference type="SUPFAM" id="SSF46548">
    <property type="entry name" value="alpha-helical ferredoxin"/>
    <property type="match status" value="1"/>
</dbReference>
<dbReference type="AlphaFoldDB" id="A0A0F9KHP5"/>
<dbReference type="EMBL" id="LAZR01015053">
    <property type="protein sequence ID" value="KKM14845.1"/>
    <property type="molecule type" value="Genomic_DNA"/>
</dbReference>
<organism evidence="2">
    <name type="scientific">marine sediment metagenome</name>
    <dbReference type="NCBI Taxonomy" id="412755"/>
    <lineage>
        <taxon>unclassified sequences</taxon>
        <taxon>metagenomes</taxon>
        <taxon>ecological metagenomes</taxon>
    </lineage>
</organism>
<evidence type="ECO:0000313" key="2">
    <source>
        <dbReference type="EMBL" id="KKM14845.1"/>
    </source>
</evidence>
<dbReference type="InterPro" id="IPR017896">
    <property type="entry name" value="4Fe4S_Fe-S-bd"/>
</dbReference>
<reference evidence="2" key="1">
    <citation type="journal article" date="2015" name="Nature">
        <title>Complex archaea that bridge the gap between prokaryotes and eukaryotes.</title>
        <authorList>
            <person name="Spang A."/>
            <person name="Saw J.H."/>
            <person name="Jorgensen S.L."/>
            <person name="Zaremba-Niedzwiedzka K."/>
            <person name="Martijn J."/>
            <person name="Lind A.E."/>
            <person name="van Eijk R."/>
            <person name="Schleper C."/>
            <person name="Guy L."/>
            <person name="Ettema T.J."/>
        </authorList>
    </citation>
    <scope>NUCLEOTIDE SEQUENCE</scope>
</reference>
<dbReference type="PROSITE" id="PS00198">
    <property type="entry name" value="4FE4S_FER_1"/>
    <property type="match status" value="1"/>
</dbReference>
<protein>
    <recommendedName>
        <fullName evidence="1">4Fe-4S ferredoxin-type domain-containing protein</fullName>
    </recommendedName>
</protein>
<dbReference type="InterPro" id="IPR017900">
    <property type="entry name" value="4Fe4S_Fe_S_CS"/>
</dbReference>
<dbReference type="PANTHER" id="PTHR42827:SF1">
    <property type="entry name" value="IRON-SULFUR CLUSTER-BINDING PROTEIN"/>
    <property type="match status" value="1"/>
</dbReference>
<name>A0A0F9KHP5_9ZZZZ</name>
<evidence type="ECO:0000259" key="1">
    <source>
        <dbReference type="PROSITE" id="PS51379"/>
    </source>
</evidence>